<organism evidence="1 2">
    <name type="scientific">Marisediminitalea aggregata</name>
    <dbReference type="NCBI Taxonomy" id="634436"/>
    <lineage>
        <taxon>Bacteria</taxon>
        <taxon>Pseudomonadati</taxon>
        <taxon>Pseudomonadota</taxon>
        <taxon>Gammaproteobacteria</taxon>
        <taxon>Alteromonadales</taxon>
        <taxon>Alteromonadaceae</taxon>
        <taxon>Marisediminitalea</taxon>
    </lineage>
</organism>
<protein>
    <submittedName>
        <fullName evidence="1">Uncharacterized protein</fullName>
    </submittedName>
</protein>
<dbReference type="Proteomes" id="UP000184520">
    <property type="component" value="Unassembled WGS sequence"/>
</dbReference>
<evidence type="ECO:0000313" key="1">
    <source>
        <dbReference type="EMBL" id="SHH43782.1"/>
    </source>
</evidence>
<evidence type="ECO:0000313" key="2">
    <source>
        <dbReference type="Proteomes" id="UP000184520"/>
    </source>
</evidence>
<dbReference type="RefSeq" id="WP_073325465.1">
    <property type="nucleotide sequence ID" value="NZ_FQWD01000014.1"/>
</dbReference>
<reference evidence="2" key="1">
    <citation type="submission" date="2016-11" db="EMBL/GenBank/DDBJ databases">
        <authorList>
            <person name="Varghese N."/>
            <person name="Submissions S."/>
        </authorList>
    </citation>
    <scope>NUCLEOTIDE SEQUENCE [LARGE SCALE GENOMIC DNA]</scope>
    <source>
        <strain evidence="2">CGMCC 1.8995</strain>
    </source>
</reference>
<name>A0A1M5SZ79_9ALTE</name>
<dbReference type="EMBL" id="FQWD01000014">
    <property type="protein sequence ID" value="SHH43782.1"/>
    <property type="molecule type" value="Genomic_DNA"/>
</dbReference>
<dbReference type="AlphaFoldDB" id="A0A1M5SZ79"/>
<dbReference type="STRING" id="634436.SAMN05216361_0129"/>
<gene>
    <name evidence="1" type="ORF">SAMN05216361_0129</name>
</gene>
<accession>A0A1M5SZ79</accession>
<sequence>MATALLFFIPFLMLIFLFVHLIAGMTYKVGCEKGKWVKTWHTESVIINGARFRGTVKVKVFENGLLFQSYIPLFPNKFWLPKYGTRIELKHYDLPYIAPVYEATNKMYQVQVMEKNKYIFEQFGSDT</sequence>
<keyword evidence="2" id="KW-1185">Reference proteome</keyword>
<proteinExistence type="predicted"/>